<evidence type="ECO:0000256" key="1">
    <source>
        <dbReference type="SAM" id="SignalP"/>
    </source>
</evidence>
<feature type="domain" description="LysM" evidence="2">
    <location>
        <begin position="45"/>
        <end position="93"/>
    </location>
</feature>
<dbReference type="InterPro" id="IPR052196">
    <property type="entry name" value="Bact_Kbp"/>
</dbReference>
<sequence>MRKIKPVGIAGGSRSVKRLVFLTAIVLAAFTVQAQDVELREDHPREYVVQEGDTLWDIAGRFLTRPWQWPAIWDANPQIENPHLIYPGDVISLVFIDGEPRLMVNDSVRRLSPDVRREAIDGPISTIPLDAVETFLDAPRIVSAEEYEQLPYVIANNEQRVLAGPGDRTYVRGLDGAQTGDEVVLARVNYMFEDRSANPNSDARINKKMIEREGQVRAELRPASALWKSTIGQIDRYNYPVIGYELWETARGRVVRTGDPAIVEILSGRRETMEGDFVLPVHDHVYDASFHPRALDEIPEDGRVIAITGSSYGAGHYQVVAINLGTAQGIQAGHTFSAFRPGETIRDERYPLMSRAAFREPEKRYVDLPDEFAGRIMVFRPFEHVSYAIVLEGSGNTIQVDDVLAHPDRSL</sequence>
<dbReference type="SMART" id="SM00257">
    <property type="entry name" value="LysM"/>
    <property type="match status" value="1"/>
</dbReference>
<reference evidence="3 4" key="1">
    <citation type="submission" date="2018-08" db="EMBL/GenBank/DDBJ databases">
        <title>Wenzhouxiangella salilacus sp. nov., a novel bacterium isolated from a saline lake in Xinjiang Province, China.</title>
        <authorList>
            <person name="Han S."/>
        </authorList>
    </citation>
    <scope>NUCLEOTIDE SEQUENCE [LARGE SCALE GENOMIC DNA]</scope>
    <source>
        <strain evidence="3 4">XDB06</strain>
    </source>
</reference>
<dbReference type="PROSITE" id="PS51782">
    <property type="entry name" value="LYSM"/>
    <property type="match status" value="1"/>
</dbReference>
<protein>
    <submittedName>
        <fullName evidence="3">LysM peptidoglycan-binding domain-containing protein</fullName>
    </submittedName>
</protein>
<feature type="chain" id="PRO_5017557321" evidence="1">
    <location>
        <begin position="35"/>
        <end position="411"/>
    </location>
</feature>
<keyword evidence="4" id="KW-1185">Reference proteome</keyword>
<evidence type="ECO:0000259" key="2">
    <source>
        <dbReference type="PROSITE" id="PS51782"/>
    </source>
</evidence>
<dbReference type="Pfam" id="PF01476">
    <property type="entry name" value="LysM"/>
    <property type="match status" value="1"/>
</dbReference>
<dbReference type="OrthoDB" id="9765158at2"/>
<dbReference type="AlphaFoldDB" id="A0A3E1K7Z9"/>
<name>A0A3E1K7Z9_9GAMM</name>
<dbReference type="InterPro" id="IPR036779">
    <property type="entry name" value="LysM_dom_sf"/>
</dbReference>
<organism evidence="3 4">
    <name type="scientific">Wenzhouxiangella sediminis</name>
    <dbReference type="NCBI Taxonomy" id="1792836"/>
    <lineage>
        <taxon>Bacteria</taxon>
        <taxon>Pseudomonadati</taxon>
        <taxon>Pseudomonadota</taxon>
        <taxon>Gammaproteobacteria</taxon>
        <taxon>Chromatiales</taxon>
        <taxon>Wenzhouxiangellaceae</taxon>
        <taxon>Wenzhouxiangella</taxon>
    </lineage>
</organism>
<evidence type="ECO:0000313" key="4">
    <source>
        <dbReference type="Proteomes" id="UP000260351"/>
    </source>
</evidence>
<dbReference type="Gene3D" id="3.10.350.10">
    <property type="entry name" value="LysM domain"/>
    <property type="match status" value="1"/>
</dbReference>
<accession>A0A3E1K7Z9</accession>
<gene>
    <name evidence="3" type="ORF">DZC52_08940</name>
</gene>
<proteinExistence type="predicted"/>
<keyword evidence="1" id="KW-0732">Signal</keyword>
<dbReference type="EMBL" id="QUZK01000037">
    <property type="protein sequence ID" value="RFF30194.1"/>
    <property type="molecule type" value="Genomic_DNA"/>
</dbReference>
<feature type="signal peptide" evidence="1">
    <location>
        <begin position="1"/>
        <end position="34"/>
    </location>
</feature>
<dbReference type="PANTHER" id="PTHR34700:SF4">
    <property type="entry name" value="PHAGE-LIKE ELEMENT PBSX PROTEIN XKDP"/>
    <property type="match status" value="1"/>
</dbReference>
<dbReference type="InterPro" id="IPR018392">
    <property type="entry name" value="LysM"/>
</dbReference>
<dbReference type="CDD" id="cd00118">
    <property type="entry name" value="LysM"/>
    <property type="match status" value="1"/>
</dbReference>
<comment type="caution">
    <text evidence="3">The sequence shown here is derived from an EMBL/GenBank/DDBJ whole genome shotgun (WGS) entry which is preliminary data.</text>
</comment>
<evidence type="ECO:0000313" key="3">
    <source>
        <dbReference type="EMBL" id="RFF30194.1"/>
    </source>
</evidence>
<dbReference type="PANTHER" id="PTHR34700">
    <property type="entry name" value="POTASSIUM BINDING PROTEIN KBP"/>
    <property type="match status" value="1"/>
</dbReference>
<dbReference type="SUPFAM" id="SSF54106">
    <property type="entry name" value="LysM domain"/>
    <property type="match status" value="1"/>
</dbReference>
<dbReference type="Proteomes" id="UP000260351">
    <property type="component" value="Unassembled WGS sequence"/>
</dbReference>